<feature type="transmembrane region" description="Helical" evidence="7">
    <location>
        <begin position="269"/>
        <end position="294"/>
    </location>
</feature>
<gene>
    <name evidence="9" type="ORF">SAMN05216498_2490</name>
</gene>
<dbReference type="PIRSF" id="PIRSF006066">
    <property type="entry name" value="HI0050"/>
    <property type="match status" value="1"/>
</dbReference>
<feature type="transmembrane region" description="Helical" evidence="7">
    <location>
        <begin position="314"/>
        <end position="344"/>
    </location>
</feature>
<keyword evidence="3" id="KW-0997">Cell inner membrane</keyword>
<dbReference type="EMBL" id="FNIG01000005">
    <property type="protein sequence ID" value="SDN52243.1"/>
    <property type="molecule type" value="Genomic_DNA"/>
</dbReference>
<keyword evidence="6 7" id="KW-0472">Membrane</keyword>
<dbReference type="AlphaFoldDB" id="A0A1H0C307"/>
<organism evidence="9 10">
    <name type="scientific">Tenuibacillus multivorans</name>
    <dbReference type="NCBI Taxonomy" id="237069"/>
    <lineage>
        <taxon>Bacteria</taxon>
        <taxon>Bacillati</taxon>
        <taxon>Bacillota</taxon>
        <taxon>Bacilli</taxon>
        <taxon>Bacillales</taxon>
        <taxon>Bacillaceae</taxon>
        <taxon>Tenuibacillus</taxon>
    </lineage>
</organism>
<dbReference type="Pfam" id="PF06808">
    <property type="entry name" value="DctM"/>
    <property type="match status" value="1"/>
</dbReference>
<name>A0A1H0C307_9BACI</name>
<dbReference type="OrthoDB" id="9785600at2"/>
<feature type="transmembrane region" description="Helical" evidence="7">
    <location>
        <begin position="94"/>
        <end position="123"/>
    </location>
</feature>
<comment type="subcellular location">
    <subcellularLocation>
        <location evidence="1">Cell inner membrane</location>
        <topology evidence="1">Multi-pass membrane protein</topology>
    </subcellularLocation>
</comment>
<protein>
    <submittedName>
        <fullName evidence="9">C4-dicarboxylate transporter, DctM subunit</fullName>
    </submittedName>
</protein>
<evidence type="ECO:0000259" key="8">
    <source>
        <dbReference type="Pfam" id="PF06808"/>
    </source>
</evidence>
<feature type="domain" description="TRAP C4-dicarboxylate transport system permease DctM subunit" evidence="8">
    <location>
        <begin position="7"/>
        <end position="417"/>
    </location>
</feature>
<feature type="transmembrane region" description="Helical" evidence="7">
    <location>
        <begin position="396"/>
        <end position="422"/>
    </location>
</feature>
<dbReference type="InterPro" id="IPR004681">
    <property type="entry name" value="TRAP_DctM"/>
</dbReference>
<evidence type="ECO:0000256" key="7">
    <source>
        <dbReference type="SAM" id="Phobius"/>
    </source>
</evidence>
<dbReference type="STRING" id="237069.SAMN05216498_2490"/>
<evidence type="ECO:0000256" key="4">
    <source>
        <dbReference type="ARBA" id="ARBA00022692"/>
    </source>
</evidence>
<dbReference type="InterPro" id="IPR010656">
    <property type="entry name" value="DctM"/>
</dbReference>
<evidence type="ECO:0000256" key="6">
    <source>
        <dbReference type="ARBA" id="ARBA00023136"/>
    </source>
</evidence>
<evidence type="ECO:0000256" key="3">
    <source>
        <dbReference type="ARBA" id="ARBA00022519"/>
    </source>
</evidence>
<evidence type="ECO:0000256" key="5">
    <source>
        <dbReference type="ARBA" id="ARBA00022989"/>
    </source>
</evidence>
<reference evidence="9 10" key="1">
    <citation type="submission" date="2016-10" db="EMBL/GenBank/DDBJ databases">
        <authorList>
            <person name="de Groot N.N."/>
        </authorList>
    </citation>
    <scope>NUCLEOTIDE SEQUENCE [LARGE SCALE GENOMIC DNA]</scope>
    <source>
        <strain evidence="9 10">CGMCC 1.3442</strain>
    </source>
</reference>
<keyword evidence="2" id="KW-1003">Cell membrane</keyword>
<feature type="transmembrane region" description="Helical" evidence="7">
    <location>
        <begin position="170"/>
        <end position="192"/>
    </location>
</feature>
<evidence type="ECO:0000256" key="1">
    <source>
        <dbReference type="ARBA" id="ARBA00004429"/>
    </source>
</evidence>
<feature type="transmembrane region" description="Helical" evidence="7">
    <location>
        <begin position="356"/>
        <end position="376"/>
    </location>
</feature>
<dbReference type="RefSeq" id="WP_093856904.1">
    <property type="nucleotide sequence ID" value="NZ_BJVZ01000015.1"/>
</dbReference>
<dbReference type="GO" id="GO:0005886">
    <property type="term" value="C:plasma membrane"/>
    <property type="evidence" value="ECO:0007669"/>
    <property type="project" value="UniProtKB-SubCell"/>
</dbReference>
<feature type="transmembrane region" description="Helical" evidence="7">
    <location>
        <begin position="6"/>
        <end position="34"/>
    </location>
</feature>
<evidence type="ECO:0000313" key="9">
    <source>
        <dbReference type="EMBL" id="SDN52243.1"/>
    </source>
</evidence>
<evidence type="ECO:0000256" key="2">
    <source>
        <dbReference type="ARBA" id="ARBA00022475"/>
    </source>
</evidence>
<dbReference type="Proteomes" id="UP000199334">
    <property type="component" value="Unassembled WGS sequence"/>
</dbReference>
<feature type="transmembrane region" description="Helical" evidence="7">
    <location>
        <begin position="239"/>
        <end position="257"/>
    </location>
</feature>
<dbReference type="PANTHER" id="PTHR33362">
    <property type="entry name" value="SIALIC ACID TRAP TRANSPORTER PERMEASE PROTEIN SIAT-RELATED"/>
    <property type="match status" value="1"/>
</dbReference>
<accession>A0A1H0C307</accession>
<dbReference type="NCBIfam" id="TIGR00786">
    <property type="entry name" value="dctM"/>
    <property type="match status" value="1"/>
</dbReference>
<proteinExistence type="predicted"/>
<dbReference type="GO" id="GO:0022857">
    <property type="term" value="F:transmembrane transporter activity"/>
    <property type="evidence" value="ECO:0007669"/>
    <property type="project" value="TreeGrafter"/>
</dbReference>
<keyword evidence="5 7" id="KW-1133">Transmembrane helix</keyword>
<dbReference type="PANTHER" id="PTHR33362:SF3">
    <property type="entry name" value="SIALIC ACID TRAP TRANSPORTER PERMEASE PROTEIN SIAT"/>
    <property type="match status" value="1"/>
</dbReference>
<keyword evidence="10" id="KW-1185">Reference proteome</keyword>
<keyword evidence="4 7" id="KW-0812">Transmembrane</keyword>
<feature type="transmembrane region" description="Helical" evidence="7">
    <location>
        <begin position="135"/>
        <end position="158"/>
    </location>
</feature>
<evidence type="ECO:0000313" key="10">
    <source>
        <dbReference type="Proteomes" id="UP000199334"/>
    </source>
</evidence>
<sequence>MTVAVLFGSFALFLLISVPIGIALGLATLVTILYSESVPLLFLMTELITSLDSFPIMAVPFFILAGEIMGKGGISERLFNFANALVGSKTGGFAIATIITCMFFAAISGSGPATVAAIGSIMIPAMVRKGYDKTFATATVAAAGSIGVIIPPSIPMVIYGVTGGASVGDMFIAGILPGILVGIGLMTWAYIYSKKKGYRGTLEKTSLSYIGKTFWEAKWAMVIPIIILGGIYGGKFTPTEAAVIAVVYGLISGFFLYRELKLKDLPKLLVDSSLTTATVLIIVGTATAFGKLLTIEQIPNQIAEWMLTLTENKIILILLITLLLLLVGCFMDTLAAIIILTPILLPIASNIGYDPIHFGIIMVVSLAIGFITPPLGVNLFVGSGISGLSIEKISKAIVPFFFAMVLSVLIIIFIPELSLWLISFGD</sequence>